<dbReference type="CDD" id="cd12087">
    <property type="entry name" value="TM_EGFR-like"/>
    <property type="match status" value="1"/>
</dbReference>
<proteinExistence type="predicted"/>
<feature type="transmembrane region" description="Helical" evidence="1">
    <location>
        <begin position="130"/>
        <end position="152"/>
    </location>
</feature>
<sequence length="287" mass="30896">MSSNLFFQPSCPSGGQWYVCDSDTSKFVGCCATDPCHSKNGCPAGNLKPASFDAQYEGQFHDQQCSAGRFWTCATTDPPFLGCCESNPCQPDNCPSGNLTAAFLSNDPDAAADFLGSTAQSSRSGLSPGAIAGIAVGGLVGLILIAVIAWLWRRTSRFNQKCNSNIPEASKTNDTHITTVNMAEKRVGVSDAEWTAGAYGSPAPPYYSPEQQQQQVQSLPYSCQSYLPDHMYWGGNHGPQSRNESPARGLEIQIQPQELDSVRPLLEMHGDDVISAKIRHSRAPDNP</sequence>
<gene>
    <name evidence="2" type="ORF">NA57DRAFT_73149</name>
</gene>
<dbReference type="EMBL" id="ML978123">
    <property type="protein sequence ID" value="KAF2101712.1"/>
    <property type="molecule type" value="Genomic_DNA"/>
</dbReference>
<keyword evidence="1" id="KW-0472">Membrane</keyword>
<evidence type="ECO:0000313" key="2">
    <source>
        <dbReference type="EMBL" id="KAF2101712.1"/>
    </source>
</evidence>
<reference evidence="2" key="1">
    <citation type="journal article" date="2020" name="Stud. Mycol.">
        <title>101 Dothideomycetes genomes: a test case for predicting lifestyles and emergence of pathogens.</title>
        <authorList>
            <person name="Haridas S."/>
            <person name="Albert R."/>
            <person name="Binder M."/>
            <person name="Bloem J."/>
            <person name="Labutti K."/>
            <person name="Salamov A."/>
            <person name="Andreopoulos B."/>
            <person name="Baker S."/>
            <person name="Barry K."/>
            <person name="Bills G."/>
            <person name="Bluhm B."/>
            <person name="Cannon C."/>
            <person name="Castanera R."/>
            <person name="Culley D."/>
            <person name="Daum C."/>
            <person name="Ezra D."/>
            <person name="Gonzalez J."/>
            <person name="Henrissat B."/>
            <person name="Kuo A."/>
            <person name="Liang C."/>
            <person name="Lipzen A."/>
            <person name="Lutzoni F."/>
            <person name="Magnuson J."/>
            <person name="Mondo S."/>
            <person name="Nolan M."/>
            <person name="Ohm R."/>
            <person name="Pangilinan J."/>
            <person name="Park H.-J."/>
            <person name="Ramirez L."/>
            <person name="Alfaro M."/>
            <person name="Sun H."/>
            <person name="Tritt A."/>
            <person name="Yoshinaga Y."/>
            <person name="Zwiers L.-H."/>
            <person name="Turgeon B."/>
            <person name="Goodwin S."/>
            <person name="Spatafora J."/>
            <person name="Crous P."/>
            <person name="Grigoriev I."/>
        </authorList>
    </citation>
    <scope>NUCLEOTIDE SEQUENCE</scope>
    <source>
        <strain evidence="2">CBS 133067</strain>
    </source>
</reference>
<name>A0A9P4MBS3_9PEZI</name>
<keyword evidence="1" id="KW-0812">Transmembrane</keyword>
<evidence type="ECO:0000313" key="3">
    <source>
        <dbReference type="Proteomes" id="UP000799772"/>
    </source>
</evidence>
<keyword evidence="3" id="KW-1185">Reference proteome</keyword>
<evidence type="ECO:0000256" key="1">
    <source>
        <dbReference type="SAM" id="Phobius"/>
    </source>
</evidence>
<dbReference type="AlphaFoldDB" id="A0A9P4MBS3"/>
<comment type="caution">
    <text evidence="2">The sequence shown here is derived from an EMBL/GenBank/DDBJ whole genome shotgun (WGS) entry which is preliminary data.</text>
</comment>
<organism evidence="2 3">
    <name type="scientific">Rhizodiscina lignyota</name>
    <dbReference type="NCBI Taxonomy" id="1504668"/>
    <lineage>
        <taxon>Eukaryota</taxon>
        <taxon>Fungi</taxon>
        <taxon>Dikarya</taxon>
        <taxon>Ascomycota</taxon>
        <taxon>Pezizomycotina</taxon>
        <taxon>Dothideomycetes</taxon>
        <taxon>Pleosporomycetidae</taxon>
        <taxon>Aulographales</taxon>
        <taxon>Rhizodiscinaceae</taxon>
        <taxon>Rhizodiscina</taxon>
    </lineage>
</organism>
<keyword evidence="1" id="KW-1133">Transmembrane helix</keyword>
<protein>
    <submittedName>
        <fullName evidence="2">Uncharacterized protein</fullName>
    </submittedName>
</protein>
<dbReference type="OrthoDB" id="3692311at2759"/>
<dbReference type="Proteomes" id="UP000799772">
    <property type="component" value="Unassembled WGS sequence"/>
</dbReference>
<accession>A0A9P4MBS3</accession>